<sequence length="78" mass="8778">MKKAVEQDTLVALIESGTAREFRASRGPGGEGWSLSTRLGRFWLPVRSRREPIRTWASLTALGRFCETVGIRNLVVEF</sequence>
<dbReference type="Proteomes" id="UP000022611">
    <property type="component" value="Unassembled WGS sequence"/>
</dbReference>
<dbReference type="PATRIC" id="fig|1042209.11.peg.2624"/>
<comment type="caution">
    <text evidence="1">The sequence shown here is derived from an EMBL/GenBank/DDBJ whole genome shotgun (WGS) entry which is preliminary data.</text>
</comment>
<proteinExistence type="predicted"/>
<evidence type="ECO:0000313" key="2">
    <source>
        <dbReference type="Proteomes" id="UP000022611"/>
    </source>
</evidence>
<reference evidence="1 2" key="1">
    <citation type="journal article" date="2011" name="J. Bacteriol.">
        <title>Draft genome sequence of the polycyclic aromatic hydrocarbon-degrading, genetically engineered bioluminescent bioreporter Pseudomonas fluorescens HK44.</title>
        <authorList>
            <person name="Chauhan A."/>
            <person name="Layton A.C."/>
            <person name="Williams D.E."/>
            <person name="Smartt A.E."/>
            <person name="Ripp S."/>
            <person name="Karpinets T.V."/>
            <person name="Brown S.D."/>
            <person name="Sayler G.S."/>
        </authorList>
    </citation>
    <scope>NUCLEOTIDE SEQUENCE [LARGE SCALE GENOMIC DNA]</scope>
    <source>
        <strain evidence="1 2">HK44</strain>
    </source>
</reference>
<dbReference type="RefSeq" id="WP_019692633.1">
    <property type="nucleotide sequence ID" value="NZ_AFOY02000010.1"/>
</dbReference>
<dbReference type="AlphaFoldDB" id="A0A010SP07"/>
<accession>A0A010SP07</accession>
<dbReference type="HOGENOM" id="CLU_183775_0_0_6"/>
<organism evidence="1 2">
    <name type="scientific">Pseudomonas fluorescens HK44</name>
    <dbReference type="NCBI Taxonomy" id="1042209"/>
    <lineage>
        <taxon>Bacteria</taxon>
        <taxon>Pseudomonadati</taxon>
        <taxon>Pseudomonadota</taxon>
        <taxon>Gammaproteobacteria</taxon>
        <taxon>Pseudomonadales</taxon>
        <taxon>Pseudomonadaceae</taxon>
        <taxon>Pseudomonas</taxon>
    </lineage>
</organism>
<name>A0A010SP07_PSEFL</name>
<dbReference type="eggNOG" id="ENOG503088R">
    <property type="taxonomic scope" value="Bacteria"/>
</dbReference>
<gene>
    <name evidence="1" type="ORF">HK44_001450</name>
</gene>
<protein>
    <submittedName>
        <fullName evidence="1">Uncharacterized protein</fullName>
    </submittedName>
</protein>
<dbReference type="EMBL" id="AFOY02000010">
    <property type="protein sequence ID" value="EXF94640.1"/>
    <property type="molecule type" value="Genomic_DNA"/>
</dbReference>
<dbReference type="OrthoDB" id="6901129at2"/>
<evidence type="ECO:0000313" key="1">
    <source>
        <dbReference type="EMBL" id="EXF94640.1"/>
    </source>
</evidence>